<dbReference type="Gene3D" id="3.30.450.20">
    <property type="entry name" value="PAS domain"/>
    <property type="match status" value="1"/>
</dbReference>
<dbReference type="PROSITE" id="PS00622">
    <property type="entry name" value="HTH_LUXR_1"/>
    <property type="match status" value="1"/>
</dbReference>
<keyword evidence="3" id="KW-0804">Transcription</keyword>
<dbReference type="CDD" id="cd06170">
    <property type="entry name" value="LuxR_C_like"/>
    <property type="match status" value="1"/>
</dbReference>
<dbReference type="PANTHER" id="PTHR44688:SF16">
    <property type="entry name" value="DNA-BINDING TRANSCRIPTIONAL ACTIVATOR DEVR_DOSR"/>
    <property type="match status" value="1"/>
</dbReference>
<name>A0A2U2PFC8_9SPHI</name>
<dbReference type="PANTHER" id="PTHR44688">
    <property type="entry name" value="DNA-BINDING TRANSCRIPTIONAL ACTIVATOR DEVR_DOSR"/>
    <property type="match status" value="1"/>
</dbReference>
<evidence type="ECO:0000256" key="2">
    <source>
        <dbReference type="ARBA" id="ARBA00023125"/>
    </source>
</evidence>
<gene>
    <name evidence="5" type="ORF">DDR33_14805</name>
</gene>
<evidence type="ECO:0000313" key="6">
    <source>
        <dbReference type="Proteomes" id="UP000245647"/>
    </source>
</evidence>
<reference evidence="5 6" key="1">
    <citation type="submission" date="2018-04" db="EMBL/GenBank/DDBJ databases">
        <title>Pedobacter chongqingensis sp. nov., isolated from a rottenly hemp rope.</title>
        <authorList>
            <person name="Cai Y."/>
        </authorList>
    </citation>
    <scope>NUCLEOTIDE SEQUENCE [LARGE SCALE GENOMIC DNA]</scope>
    <source>
        <strain evidence="5 6">FJ4-8</strain>
    </source>
</reference>
<dbReference type="SMART" id="SM00421">
    <property type="entry name" value="HTH_LUXR"/>
    <property type="match status" value="1"/>
</dbReference>
<dbReference type="Proteomes" id="UP000245647">
    <property type="component" value="Unassembled WGS sequence"/>
</dbReference>
<protein>
    <submittedName>
        <fullName evidence="5">Helix-turn-helix transcriptional regulator</fullName>
    </submittedName>
</protein>
<dbReference type="Pfam" id="PF00196">
    <property type="entry name" value="GerE"/>
    <property type="match status" value="1"/>
</dbReference>
<dbReference type="EMBL" id="QEAS01000011">
    <property type="protein sequence ID" value="PWG80083.1"/>
    <property type="molecule type" value="Genomic_DNA"/>
</dbReference>
<evidence type="ECO:0000313" key="5">
    <source>
        <dbReference type="EMBL" id="PWG80083.1"/>
    </source>
</evidence>
<feature type="domain" description="HTH luxR-type" evidence="4">
    <location>
        <begin position="185"/>
        <end position="250"/>
    </location>
</feature>
<dbReference type="GO" id="GO:0003677">
    <property type="term" value="F:DNA binding"/>
    <property type="evidence" value="ECO:0007669"/>
    <property type="project" value="UniProtKB-KW"/>
</dbReference>
<dbReference type="Gene3D" id="1.10.10.10">
    <property type="entry name" value="Winged helix-like DNA-binding domain superfamily/Winged helix DNA-binding domain"/>
    <property type="match status" value="1"/>
</dbReference>
<keyword evidence="6" id="KW-1185">Reference proteome</keyword>
<accession>A0A2U2PFC8</accession>
<dbReference type="InterPro" id="IPR036388">
    <property type="entry name" value="WH-like_DNA-bd_sf"/>
</dbReference>
<dbReference type="GO" id="GO:0006355">
    <property type="term" value="P:regulation of DNA-templated transcription"/>
    <property type="evidence" value="ECO:0007669"/>
    <property type="project" value="InterPro"/>
</dbReference>
<dbReference type="InterPro" id="IPR016032">
    <property type="entry name" value="Sig_transdc_resp-reg_C-effctor"/>
</dbReference>
<dbReference type="AlphaFoldDB" id="A0A2U2PFC8"/>
<keyword evidence="1" id="KW-0805">Transcription regulation</keyword>
<dbReference type="PROSITE" id="PS50043">
    <property type="entry name" value="HTH_LUXR_2"/>
    <property type="match status" value="1"/>
</dbReference>
<evidence type="ECO:0000256" key="3">
    <source>
        <dbReference type="ARBA" id="ARBA00023163"/>
    </source>
</evidence>
<keyword evidence="2" id="KW-0238">DNA-binding</keyword>
<evidence type="ECO:0000256" key="1">
    <source>
        <dbReference type="ARBA" id="ARBA00023015"/>
    </source>
</evidence>
<evidence type="ECO:0000259" key="4">
    <source>
        <dbReference type="PROSITE" id="PS50043"/>
    </source>
</evidence>
<dbReference type="SUPFAM" id="SSF46894">
    <property type="entry name" value="C-terminal effector domain of the bipartite response regulators"/>
    <property type="match status" value="1"/>
</dbReference>
<dbReference type="OrthoDB" id="965844at2"/>
<dbReference type="InterPro" id="IPR000792">
    <property type="entry name" value="Tscrpt_reg_LuxR_C"/>
</dbReference>
<dbReference type="PRINTS" id="PR00038">
    <property type="entry name" value="HTHLUXR"/>
</dbReference>
<proteinExistence type="predicted"/>
<sequence>MRLLEAEYKELLDEQRFIGAELDYSVAERHIRFLQQLSEVGNSGITLFDMNKREHIFTSYNFSNLFGFDLDAAEQSGTSYFNSRVHPADLIDLSKTGNMLLRYMYRMPADERKNYKLINEYRILNNEGKYIRVIEQHQALELDDQGNIWLAIGVIDLSPDQGEFHGVKYQLLNFVTGELVCPAPAADKSVCLTPREREILHLIRDGFLSKEISDRLSISVHTVNTHRQRILEKLNAGNSMEAVNYAARLGLLF</sequence>
<comment type="caution">
    <text evidence="5">The sequence shown here is derived from an EMBL/GenBank/DDBJ whole genome shotgun (WGS) entry which is preliminary data.</text>
</comment>
<organism evidence="5 6">
    <name type="scientific">Pararcticibacter amylolyticus</name>
    <dbReference type="NCBI Taxonomy" id="2173175"/>
    <lineage>
        <taxon>Bacteria</taxon>
        <taxon>Pseudomonadati</taxon>
        <taxon>Bacteroidota</taxon>
        <taxon>Sphingobacteriia</taxon>
        <taxon>Sphingobacteriales</taxon>
        <taxon>Sphingobacteriaceae</taxon>
        <taxon>Pararcticibacter</taxon>
    </lineage>
</organism>